<keyword evidence="5" id="KW-1185">Reference proteome</keyword>
<dbReference type="Pfam" id="PF13193">
    <property type="entry name" value="AMP-binding_C"/>
    <property type="match status" value="1"/>
</dbReference>
<dbReference type="PROSITE" id="PS50075">
    <property type="entry name" value="CARRIER"/>
    <property type="match status" value="1"/>
</dbReference>
<protein>
    <submittedName>
        <fullName evidence="4">Phosphopantetheine-binding protein</fullName>
    </submittedName>
</protein>
<dbReference type="Gene3D" id="2.30.38.10">
    <property type="entry name" value="Luciferase, Domain 3"/>
    <property type="match status" value="1"/>
</dbReference>
<accession>A0ABW3E262</accession>
<dbReference type="PANTHER" id="PTHR45527">
    <property type="entry name" value="NONRIBOSOMAL PEPTIDE SYNTHETASE"/>
    <property type="match status" value="1"/>
</dbReference>
<dbReference type="EMBL" id="JBHTHX010002266">
    <property type="protein sequence ID" value="MFD0890178.1"/>
    <property type="molecule type" value="Genomic_DNA"/>
</dbReference>
<dbReference type="InterPro" id="IPR020806">
    <property type="entry name" value="PKS_PP-bd"/>
</dbReference>
<evidence type="ECO:0000256" key="2">
    <source>
        <dbReference type="ARBA" id="ARBA00022553"/>
    </source>
</evidence>
<proteinExistence type="predicted"/>
<gene>
    <name evidence="4" type="ORF">ACFQ08_37015</name>
</gene>
<dbReference type="PANTHER" id="PTHR45527:SF14">
    <property type="entry name" value="PLIPASTATIN SYNTHASE SUBUNIT B"/>
    <property type="match status" value="1"/>
</dbReference>
<dbReference type="SMART" id="SM00823">
    <property type="entry name" value="PKS_PP"/>
    <property type="match status" value="1"/>
</dbReference>
<dbReference type="InterPro" id="IPR029058">
    <property type="entry name" value="AB_hydrolase_fold"/>
</dbReference>
<sequence>GLARGYLRRPGLTAERFVPDPYGEPGERLYRTGDRARWRPDGNLEFLGRIDDQIKVRGFRVEPGEVEARLLAHPAVRQAVVTAVEDTLVGYVVVAEGTDAAAELPGFLAGSLPSYLVPSAWVTLGELPLTRNGKVDRKALPAPSIDRRVPSVPPRTDAEQLVAEVFCEVLGATEVGALDDFFAIGGHSLLATRVIARIRAITDIDIPIRAMFENSTVAGLAGLVEELLLAEIAGLSDEEVARLAQGVS</sequence>
<dbReference type="InterPro" id="IPR006162">
    <property type="entry name" value="Ppantetheine_attach_site"/>
</dbReference>
<evidence type="ECO:0000313" key="5">
    <source>
        <dbReference type="Proteomes" id="UP001597024"/>
    </source>
</evidence>
<organism evidence="4 5">
    <name type="scientific">Streptosporangium algeriense</name>
    <dbReference type="NCBI Taxonomy" id="1682748"/>
    <lineage>
        <taxon>Bacteria</taxon>
        <taxon>Bacillati</taxon>
        <taxon>Actinomycetota</taxon>
        <taxon>Actinomycetes</taxon>
        <taxon>Streptosporangiales</taxon>
        <taxon>Streptosporangiaceae</taxon>
        <taxon>Streptosporangium</taxon>
    </lineage>
</organism>
<dbReference type="Proteomes" id="UP001597024">
    <property type="component" value="Unassembled WGS sequence"/>
</dbReference>
<feature type="non-terminal residue" evidence="4">
    <location>
        <position position="1"/>
    </location>
</feature>
<dbReference type="InterPro" id="IPR036736">
    <property type="entry name" value="ACP-like_sf"/>
</dbReference>
<evidence type="ECO:0000313" key="4">
    <source>
        <dbReference type="EMBL" id="MFD0890178.1"/>
    </source>
</evidence>
<dbReference type="SUPFAM" id="SSF47336">
    <property type="entry name" value="ACP-like"/>
    <property type="match status" value="1"/>
</dbReference>
<dbReference type="SUPFAM" id="SSF56801">
    <property type="entry name" value="Acetyl-CoA synthetase-like"/>
    <property type="match status" value="1"/>
</dbReference>
<dbReference type="InterPro" id="IPR045851">
    <property type="entry name" value="AMP-bd_C_sf"/>
</dbReference>
<evidence type="ECO:0000259" key="3">
    <source>
        <dbReference type="PROSITE" id="PS50075"/>
    </source>
</evidence>
<dbReference type="Gene3D" id="3.30.300.30">
    <property type="match status" value="1"/>
</dbReference>
<reference evidence="5" key="1">
    <citation type="journal article" date="2019" name="Int. J. Syst. Evol. Microbiol.">
        <title>The Global Catalogue of Microorganisms (GCM) 10K type strain sequencing project: providing services to taxonomists for standard genome sequencing and annotation.</title>
        <authorList>
            <consortium name="The Broad Institute Genomics Platform"/>
            <consortium name="The Broad Institute Genome Sequencing Center for Infectious Disease"/>
            <person name="Wu L."/>
            <person name="Ma J."/>
        </authorList>
    </citation>
    <scope>NUCLEOTIDE SEQUENCE [LARGE SCALE GENOMIC DNA]</scope>
    <source>
        <strain evidence="5">CCUG 62974</strain>
    </source>
</reference>
<dbReference type="Gene3D" id="3.40.50.1820">
    <property type="entry name" value="alpha/beta hydrolase"/>
    <property type="match status" value="1"/>
</dbReference>
<name>A0ABW3E262_9ACTN</name>
<keyword evidence="1" id="KW-0596">Phosphopantetheine</keyword>
<dbReference type="InterPro" id="IPR009081">
    <property type="entry name" value="PP-bd_ACP"/>
</dbReference>
<dbReference type="InterPro" id="IPR025110">
    <property type="entry name" value="AMP-bd_C"/>
</dbReference>
<dbReference type="PROSITE" id="PS00012">
    <property type="entry name" value="PHOSPHOPANTETHEINE"/>
    <property type="match status" value="1"/>
</dbReference>
<evidence type="ECO:0000256" key="1">
    <source>
        <dbReference type="ARBA" id="ARBA00022450"/>
    </source>
</evidence>
<feature type="domain" description="Carrier" evidence="3">
    <location>
        <begin position="153"/>
        <end position="228"/>
    </location>
</feature>
<keyword evidence="2" id="KW-0597">Phosphoprotein</keyword>
<dbReference type="Pfam" id="PF00550">
    <property type="entry name" value="PP-binding"/>
    <property type="match status" value="1"/>
</dbReference>
<comment type="caution">
    <text evidence="4">The sequence shown here is derived from an EMBL/GenBank/DDBJ whole genome shotgun (WGS) entry which is preliminary data.</text>
</comment>